<reference evidence="3" key="1">
    <citation type="submission" date="2022-08" db="EMBL/GenBank/DDBJ databases">
        <title>Genome Sequence of the sulphate-reducing bacterium, Pseudodesulfovibrio portus JCM14722.</title>
        <authorList>
            <person name="Kondo R."/>
            <person name="Kataoka T."/>
        </authorList>
    </citation>
    <scope>NUCLEOTIDE SEQUENCE</scope>
    <source>
        <strain evidence="3">JCM 14722</strain>
    </source>
</reference>
<feature type="chain" id="PRO_5046889098" description="Ppx/GppA phosphatase N-terminal domain-containing protein" evidence="1">
    <location>
        <begin position="24"/>
        <end position="340"/>
    </location>
</feature>
<dbReference type="PANTHER" id="PTHR30005:SF0">
    <property type="entry name" value="RETROGRADE REGULATION PROTEIN 2"/>
    <property type="match status" value="1"/>
</dbReference>
<dbReference type="InterPro" id="IPR050273">
    <property type="entry name" value="GppA/Ppx_hydrolase"/>
</dbReference>
<dbReference type="Gene3D" id="3.30.420.40">
    <property type="match status" value="1"/>
</dbReference>
<dbReference type="Pfam" id="PF02541">
    <property type="entry name" value="Ppx-GppA"/>
    <property type="match status" value="1"/>
</dbReference>
<gene>
    <name evidence="3" type="ORF">JCM14722_08600</name>
</gene>
<evidence type="ECO:0000256" key="1">
    <source>
        <dbReference type="SAM" id="SignalP"/>
    </source>
</evidence>
<dbReference type="EMBL" id="AP026708">
    <property type="protein sequence ID" value="BDQ33318.1"/>
    <property type="molecule type" value="Genomic_DNA"/>
</dbReference>
<dbReference type="InterPro" id="IPR043129">
    <property type="entry name" value="ATPase_NBD"/>
</dbReference>
<keyword evidence="1" id="KW-0732">Signal</keyword>
<proteinExistence type="predicted"/>
<dbReference type="Gene3D" id="3.30.420.150">
    <property type="entry name" value="Exopolyphosphatase. Domain 2"/>
    <property type="match status" value="1"/>
</dbReference>
<evidence type="ECO:0000313" key="4">
    <source>
        <dbReference type="Proteomes" id="UP001061361"/>
    </source>
</evidence>
<protein>
    <recommendedName>
        <fullName evidence="2">Ppx/GppA phosphatase N-terminal domain-containing protein</fullName>
    </recommendedName>
</protein>
<evidence type="ECO:0000313" key="3">
    <source>
        <dbReference type="EMBL" id="BDQ33318.1"/>
    </source>
</evidence>
<keyword evidence="4" id="KW-1185">Reference proteome</keyword>
<dbReference type="RefSeq" id="WP_264983369.1">
    <property type="nucleotide sequence ID" value="NZ_AP026708.1"/>
</dbReference>
<dbReference type="SUPFAM" id="SSF53067">
    <property type="entry name" value="Actin-like ATPase domain"/>
    <property type="match status" value="1"/>
</dbReference>
<feature type="signal peptide" evidence="1">
    <location>
        <begin position="1"/>
        <end position="23"/>
    </location>
</feature>
<organism evidence="3 4">
    <name type="scientific">Pseudodesulfovibrio portus</name>
    <dbReference type="NCBI Taxonomy" id="231439"/>
    <lineage>
        <taxon>Bacteria</taxon>
        <taxon>Pseudomonadati</taxon>
        <taxon>Thermodesulfobacteriota</taxon>
        <taxon>Desulfovibrionia</taxon>
        <taxon>Desulfovibrionales</taxon>
        <taxon>Desulfovibrionaceae</taxon>
    </lineage>
</organism>
<dbReference type="Proteomes" id="UP001061361">
    <property type="component" value="Chromosome"/>
</dbReference>
<dbReference type="PANTHER" id="PTHR30005">
    <property type="entry name" value="EXOPOLYPHOSPHATASE"/>
    <property type="match status" value="1"/>
</dbReference>
<evidence type="ECO:0000259" key="2">
    <source>
        <dbReference type="Pfam" id="PF02541"/>
    </source>
</evidence>
<name>A0ABM8APJ6_9BACT</name>
<sequence>MIKRITILAGCIACLLFAAIGQAQDATVVRRAAFDVGSAAIKCTVADVDIASGRVVEIIETLSEKIDFAEDLDRSYDSNLSAAIMDKGIDALIRIKRQADELKAMEYSAAGGSVFRQARNGRAYFVRIEDETGIQSRVISEQQAAMLSFHAAQQALGTASRELLVWDIGGGSMQMTARRTDGGLLFYLDSMASVTFKNAVIEIIQKKNPDTTTTPNPVSSREVNQALAYIKAHAMVAVPTVLKAKIRSGNMLVAGIGGVHYYSIPEVMGDRKPSFTREEVEATLKKWTGRPDEDFDSEYAATRFTNLILVLGYMDALGITEVHPLKINQAHGLLTTREFW</sequence>
<dbReference type="InterPro" id="IPR003695">
    <property type="entry name" value="Ppx_GppA_N"/>
</dbReference>
<accession>A0ABM8APJ6</accession>
<feature type="domain" description="Ppx/GppA phosphatase N-terminal" evidence="2">
    <location>
        <begin position="53"/>
        <end position="176"/>
    </location>
</feature>